<dbReference type="InterPro" id="IPR027417">
    <property type="entry name" value="P-loop_NTPase"/>
</dbReference>
<dbReference type="Pfam" id="PF04851">
    <property type="entry name" value="ResIII"/>
    <property type="match status" value="1"/>
</dbReference>
<keyword evidence="2" id="KW-0067">ATP-binding</keyword>
<organism evidence="2 3">
    <name type="scientific">Candidatus Desulfatibia vada</name>
    <dbReference type="NCBI Taxonomy" id="2841696"/>
    <lineage>
        <taxon>Bacteria</taxon>
        <taxon>Pseudomonadati</taxon>
        <taxon>Thermodesulfobacteriota</taxon>
        <taxon>Desulfobacteria</taxon>
        <taxon>Desulfobacterales</taxon>
        <taxon>Desulfobacterales incertae sedis</taxon>
        <taxon>Candidatus Desulfatibia</taxon>
    </lineage>
</organism>
<dbReference type="EMBL" id="JACNIG010000249">
    <property type="protein sequence ID" value="MBC8432856.1"/>
    <property type="molecule type" value="Genomic_DNA"/>
</dbReference>
<dbReference type="GO" id="GO:0004386">
    <property type="term" value="F:helicase activity"/>
    <property type="evidence" value="ECO:0007669"/>
    <property type="project" value="UniProtKB-KW"/>
</dbReference>
<dbReference type="GO" id="GO:0005524">
    <property type="term" value="F:ATP binding"/>
    <property type="evidence" value="ECO:0007669"/>
    <property type="project" value="InterPro"/>
</dbReference>
<dbReference type="SUPFAM" id="SSF52540">
    <property type="entry name" value="P-loop containing nucleoside triphosphate hydrolases"/>
    <property type="match status" value="1"/>
</dbReference>
<dbReference type="GO" id="GO:0016787">
    <property type="term" value="F:hydrolase activity"/>
    <property type="evidence" value="ECO:0007669"/>
    <property type="project" value="InterPro"/>
</dbReference>
<evidence type="ECO:0000313" key="3">
    <source>
        <dbReference type="Proteomes" id="UP000605201"/>
    </source>
</evidence>
<feature type="domain" description="Helicase/UvrB N-terminal" evidence="1">
    <location>
        <begin position="79"/>
        <end position="250"/>
    </location>
</feature>
<reference evidence="2 3" key="1">
    <citation type="submission" date="2020-08" db="EMBL/GenBank/DDBJ databases">
        <title>Bridging the membrane lipid divide: bacteria of the FCB group superphylum have the potential to synthesize archaeal ether lipids.</title>
        <authorList>
            <person name="Villanueva L."/>
            <person name="Von Meijenfeldt F.A.B."/>
            <person name="Westbye A.B."/>
            <person name="Yadav S."/>
            <person name="Hopmans E.C."/>
            <person name="Dutilh B.E."/>
            <person name="Sinninghe Damste J.S."/>
        </authorList>
    </citation>
    <scope>NUCLEOTIDE SEQUENCE [LARGE SCALE GENOMIC DNA]</scope>
    <source>
        <strain evidence="2">NIOZ-UU17</strain>
    </source>
</reference>
<accession>A0A8J6NSE7</accession>
<name>A0A8J6NSE7_9BACT</name>
<dbReference type="InterPro" id="IPR006935">
    <property type="entry name" value="Helicase/UvrB_N"/>
</dbReference>
<evidence type="ECO:0000313" key="2">
    <source>
        <dbReference type="EMBL" id="MBC8432856.1"/>
    </source>
</evidence>
<proteinExistence type="predicted"/>
<evidence type="ECO:0000259" key="1">
    <source>
        <dbReference type="Pfam" id="PF04851"/>
    </source>
</evidence>
<comment type="caution">
    <text evidence="2">The sequence shown here is derived from an EMBL/GenBank/DDBJ whole genome shotgun (WGS) entry which is preliminary data.</text>
</comment>
<gene>
    <name evidence="2" type="ORF">H8D96_13175</name>
</gene>
<dbReference type="Proteomes" id="UP000605201">
    <property type="component" value="Unassembled WGS sequence"/>
</dbReference>
<dbReference type="GO" id="GO:0003677">
    <property type="term" value="F:DNA binding"/>
    <property type="evidence" value="ECO:0007669"/>
    <property type="project" value="InterPro"/>
</dbReference>
<keyword evidence="2" id="KW-0378">Hydrolase</keyword>
<sequence>MKFKFDPKQQYQLDAIDAVVDLFDGQPLNKGAFELTVSEKYEFMGTSQVQTHLGIGNNFEINDDEINGNLKKVQRRNNIARRTEIKTQGLNFAVDMETGTGKTYVYLRTCFELNEKYGFNKFIIVVPSVAIREGVLKSIDIMKEHFQDLYNNVPFNHFVYDSKRVNELRGFAAANETQIMIINIDSFNKKANNIIHDFRDKLGGRKPIDFVRATNPIVVMDEPQNMESVKAKEAIASLKPFCTLRYSATHRDKYNLIYHLDPIDAFQMRLQFCPVRQSLALTVC</sequence>
<dbReference type="Gene3D" id="3.40.50.300">
    <property type="entry name" value="P-loop containing nucleotide triphosphate hydrolases"/>
    <property type="match status" value="1"/>
</dbReference>
<keyword evidence="2" id="KW-0347">Helicase</keyword>
<dbReference type="AlphaFoldDB" id="A0A8J6NSE7"/>
<protein>
    <submittedName>
        <fullName evidence="2">DEAD/DEAH box helicase family protein</fullName>
    </submittedName>
</protein>
<keyword evidence="2" id="KW-0547">Nucleotide-binding</keyword>